<dbReference type="OrthoDB" id="6140148at2759"/>
<sequence length="685" mass="75782">MKTLVTVFFFVAILSMIQCADPEMPPQITSPFQDSYYMKEEDDTPKMFKCSSTGNPPPKYEWYKDGQVLQPSLQIGVNKDTGELTIIKPMVADFGTYQCFASNSHGTAMSAPFKVERAVIFSFSDTLERRVNAFQNRETSISCTGKPKCVPGNECKIEWKLGEGTSNTVAETKRIAVDKEGTLHFLYVELGDESSAANPYACGMNNELMKAFYKGGNVIMTVQKVTNPTQVKPKVLFSQDVKGLLGGEVELQCVFSGYPLPDIEWYSPENTIIQPSSKYNFRDTSVRRNLKIRQLSASDEGTYTCAATNILARVEARLYLNVTSKPRFPQGQIFESQVIPAGDNAVFRCNMVSMPTEDPPSKPIWRRNGVVLNPSQIGSSSSQKYLLSDDGTILTIKNVRNPGDSCNIMCETSNVIIDVNGEDAVATSYADAFLRVIDPISVQVLSQAQFEIDAPEPFSMAFSATTDPSVPKLIYKWSLLGADNVTVYDHNTLMSKPFVGFNLDMTNLTINPANADEDNDDDKIRAVIGTYRVNISHTHDWEMISFEVTSNIKPAPKAPIISSAGFDLWIIGVILGVIVLLIVVFFIICTLYRNRGGEYPVDKKEVAAGHDPAQELKDSGFSDLSRADGEKTPFDKVSLSDDVKPLESDEDSMMGDYDDDADMTKFNEDGSFIGVYMDKKGLLHG</sequence>
<feature type="signal peptide" evidence="14">
    <location>
        <begin position="1"/>
        <end position="19"/>
    </location>
</feature>
<evidence type="ECO:0000256" key="11">
    <source>
        <dbReference type="ARBA" id="ARBA00023319"/>
    </source>
</evidence>
<feature type="transmembrane region" description="Helical" evidence="13">
    <location>
        <begin position="568"/>
        <end position="592"/>
    </location>
</feature>
<comment type="subcellular location">
    <subcellularLocation>
        <location evidence="1">Cell membrane</location>
    </subcellularLocation>
    <subcellularLocation>
        <location evidence="2">Membrane</location>
        <topology evidence="2">Single-pass type I membrane protein</topology>
    </subcellularLocation>
</comment>
<protein>
    <submittedName>
        <fullName evidence="16">NRCAM</fullName>
    </submittedName>
</protein>
<dbReference type="InterPro" id="IPR026966">
    <property type="entry name" value="Neurofascin/L1/NrCAM_C"/>
</dbReference>
<dbReference type="FunFam" id="2.60.40.10:FF:000005">
    <property type="entry name" value="Neuronal cell adhesion molecule"/>
    <property type="match status" value="1"/>
</dbReference>
<dbReference type="InterPro" id="IPR013098">
    <property type="entry name" value="Ig_I-set"/>
</dbReference>
<evidence type="ECO:0000259" key="15">
    <source>
        <dbReference type="PROSITE" id="PS50835"/>
    </source>
</evidence>
<feature type="region of interest" description="Disordered" evidence="12">
    <location>
        <begin position="616"/>
        <end position="660"/>
    </location>
</feature>
<dbReference type="InterPro" id="IPR007110">
    <property type="entry name" value="Ig-like_dom"/>
</dbReference>
<dbReference type="InterPro" id="IPR013783">
    <property type="entry name" value="Ig-like_fold"/>
</dbReference>
<dbReference type="GO" id="GO:0070593">
    <property type="term" value="P:dendrite self-avoidance"/>
    <property type="evidence" value="ECO:0007669"/>
    <property type="project" value="TreeGrafter"/>
</dbReference>
<dbReference type="PANTHER" id="PTHR10075">
    <property type="entry name" value="BASIGIN RELATED"/>
    <property type="match status" value="1"/>
</dbReference>
<dbReference type="InterPro" id="IPR003598">
    <property type="entry name" value="Ig_sub2"/>
</dbReference>
<feature type="compositionally biased region" description="Acidic residues" evidence="12">
    <location>
        <begin position="648"/>
        <end position="660"/>
    </location>
</feature>
<dbReference type="SUPFAM" id="SSF48726">
    <property type="entry name" value="Immunoglobulin"/>
    <property type="match status" value="3"/>
</dbReference>
<dbReference type="SMART" id="SM00409">
    <property type="entry name" value="IG"/>
    <property type="match status" value="3"/>
</dbReference>
<dbReference type="Gene3D" id="2.60.40.10">
    <property type="entry name" value="Immunoglobulins"/>
    <property type="match status" value="3"/>
</dbReference>
<dbReference type="Pfam" id="PF07679">
    <property type="entry name" value="I-set"/>
    <property type="match status" value="1"/>
</dbReference>
<evidence type="ECO:0000256" key="4">
    <source>
        <dbReference type="ARBA" id="ARBA00022692"/>
    </source>
</evidence>
<dbReference type="CDD" id="cd00096">
    <property type="entry name" value="Ig"/>
    <property type="match status" value="2"/>
</dbReference>
<feature type="domain" description="Ig-like" evidence="15">
    <location>
        <begin position="26"/>
        <end position="110"/>
    </location>
</feature>
<dbReference type="GO" id="GO:0005886">
    <property type="term" value="C:plasma membrane"/>
    <property type="evidence" value="ECO:0007669"/>
    <property type="project" value="UniProtKB-SubCell"/>
</dbReference>
<organism evidence="16 17">
    <name type="scientific">Mytilus coruscus</name>
    <name type="common">Sea mussel</name>
    <dbReference type="NCBI Taxonomy" id="42192"/>
    <lineage>
        <taxon>Eukaryota</taxon>
        <taxon>Metazoa</taxon>
        <taxon>Spiralia</taxon>
        <taxon>Lophotrochozoa</taxon>
        <taxon>Mollusca</taxon>
        <taxon>Bivalvia</taxon>
        <taxon>Autobranchia</taxon>
        <taxon>Pteriomorphia</taxon>
        <taxon>Mytilida</taxon>
        <taxon>Mytiloidea</taxon>
        <taxon>Mytilidae</taxon>
        <taxon>Mytilinae</taxon>
        <taxon>Mytilus</taxon>
    </lineage>
</organism>
<keyword evidence="7 13" id="KW-1133">Transmembrane helix</keyword>
<keyword evidence="5" id="KW-0677">Repeat</keyword>
<dbReference type="InterPro" id="IPR003599">
    <property type="entry name" value="Ig_sub"/>
</dbReference>
<feature type="compositionally biased region" description="Basic and acidic residues" evidence="12">
    <location>
        <begin position="616"/>
        <end position="647"/>
    </location>
</feature>
<dbReference type="EMBL" id="CACVKT020001605">
    <property type="protein sequence ID" value="CAC5369502.1"/>
    <property type="molecule type" value="Genomic_DNA"/>
</dbReference>
<keyword evidence="10" id="KW-0325">Glycoprotein</keyword>
<evidence type="ECO:0000256" key="10">
    <source>
        <dbReference type="ARBA" id="ARBA00023180"/>
    </source>
</evidence>
<evidence type="ECO:0000256" key="9">
    <source>
        <dbReference type="ARBA" id="ARBA00023157"/>
    </source>
</evidence>
<keyword evidence="8 13" id="KW-0472">Membrane</keyword>
<dbReference type="Pfam" id="PF13927">
    <property type="entry name" value="Ig_3"/>
    <property type="match status" value="1"/>
</dbReference>
<dbReference type="PROSITE" id="PS50835">
    <property type="entry name" value="IG_LIKE"/>
    <property type="match status" value="3"/>
</dbReference>
<dbReference type="PANTHER" id="PTHR10075:SF100">
    <property type="entry name" value="FASCICLIN-2"/>
    <property type="match status" value="1"/>
</dbReference>
<name>A0A6J8AK03_MYTCO</name>
<keyword evidence="4 13" id="KW-0812">Transmembrane</keyword>
<evidence type="ECO:0000256" key="8">
    <source>
        <dbReference type="ARBA" id="ARBA00023136"/>
    </source>
</evidence>
<dbReference type="GO" id="GO:0098632">
    <property type="term" value="F:cell-cell adhesion mediator activity"/>
    <property type="evidence" value="ECO:0007669"/>
    <property type="project" value="TreeGrafter"/>
</dbReference>
<keyword evidence="11" id="KW-0393">Immunoglobulin domain</keyword>
<dbReference type="Pfam" id="PF13882">
    <property type="entry name" value="Bravo_FIGEY"/>
    <property type="match status" value="1"/>
</dbReference>
<evidence type="ECO:0000256" key="5">
    <source>
        <dbReference type="ARBA" id="ARBA00022737"/>
    </source>
</evidence>
<gene>
    <name evidence="16" type="ORF">MCOR_8676</name>
</gene>
<evidence type="ECO:0000313" key="16">
    <source>
        <dbReference type="EMBL" id="CAC5369502.1"/>
    </source>
</evidence>
<evidence type="ECO:0000256" key="14">
    <source>
        <dbReference type="SAM" id="SignalP"/>
    </source>
</evidence>
<evidence type="ECO:0000256" key="7">
    <source>
        <dbReference type="ARBA" id="ARBA00022989"/>
    </source>
</evidence>
<keyword evidence="6" id="KW-0130">Cell adhesion</keyword>
<keyword evidence="14" id="KW-0732">Signal</keyword>
<dbReference type="SMART" id="SM00408">
    <property type="entry name" value="IGc2"/>
    <property type="match status" value="2"/>
</dbReference>
<dbReference type="GO" id="GO:0007156">
    <property type="term" value="P:homophilic cell adhesion via plasma membrane adhesion molecules"/>
    <property type="evidence" value="ECO:0007669"/>
    <property type="project" value="TreeGrafter"/>
</dbReference>
<keyword evidence="9" id="KW-1015">Disulfide bond</keyword>
<feature type="domain" description="Ig-like" evidence="15">
    <location>
        <begin position="233"/>
        <end position="323"/>
    </location>
</feature>
<proteinExistence type="predicted"/>
<evidence type="ECO:0000256" key="2">
    <source>
        <dbReference type="ARBA" id="ARBA00004479"/>
    </source>
</evidence>
<feature type="chain" id="PRO_5026794365" evidence="14">
    <location>
        <begin position="20"/>
        <end position="685"/>
    </location>
</feature>
<evidence type="ECO:0000256" key="3">
    <source>
        <dbReference type="ARBA" id="ARBA00022475"/>
    </source>
</evidence>
<keyword evidence="17" id="KW-1185">Reference proteome</keyword>
<dbReference type="GO" id="GO:0030424">
    <property type="term" value="C:axon"/>
    <property type="evidence" value="ECO:0007669"/>
    <property type="project" value="TreeGrafter"/>
</dbReference>
<evidence type="ECO:0000256" key="12">
    <source>
        <dbReference type="SAM" id="MobiDB-lite"/>
    </source>
</evidence>
<dbReference type="InterPro" id="IPR036179">
    <property type="entry name" value="Ig-like_dom_sf"/>
</dbReference>
<accession>A0A6J8AK03</accession>
<evidence type="ECO:0000256" key="6">
    <source>
        <dbReference type="ARBA" id="ARBA00022889"/>
    </source>
</evidence>
<evidence type="ECO:0000256" key="1">
    <source>
        <dbReference type="ARBA" id="ARBA00004236"/>
    </source>
</evidence>
<dbReference type="AlphaFoldDB" id="A0A6J8AK03"/>
<evidence type="ECO:0000313" key="17">
    <source>
        <dbReference type="Proteomes" id="UP000507470"/>
    </source>
</evidence>
<keyword evidence="3" id="KW-1003">Cell membrane</keyword>
<dbReference type="Proteomes" id="UP000507470">
    <property type="component" value="Unassembled WGS sequence"/>
</dbReference>
<feature type="domain" description="Ig-like" evidence="15">
    <location>
        <begin position="326"/>
        <end position="428"/>
    </location>
</feature>
<reference evidence="16 17" key="1">
    <citation type="submission" date="2020-06" db="EMBL/GenBank/DDBJ databases">
        <authorList>
            <person name="Li R."/>
            <person name="Bekaert M."/>
        </authorList>
    </citation>
    <scope>NUCLEOTIDE SEQUENCE [LARGE SCALE GENOMIC DNA]</scope>
    <source>
        <strain evidence="17">wild</strain>
    </source>
</reference>
<dbReference type="GO" id="GO:0007411">
    <property type="term" value="P:axon guidance"/>
    <property type="evidence" value="ECO:0007669"/>
    <property type="project" value="TreeGrafter"/>
</dbReference>
<evidence type="ECO:0000256" key="13">
    <source>
        <dbReference type="SAM" id="Phobius"/>
    </source>
</evidence>